<feature type="domain" description="Alkyl hydroperoxide reductase subunit C/ Thiol specific antioxidant" evidence="1">
    <location>
        <begin position="199"/>
        <end position="317"/>
    </location>
</feature>
<dbReference type="Pfam" id="PF00578">
    <property type="entry name" value="AhpC-TSA"/>
    <property type="match status" value="1"/>
</dbReference>
<sequence length="334" mass="37486">MKWRLYLIAICALLFVSCSSRRGRFRMEGHFLHMNQGRLLVYSNDGIINGIDTINISGGRFSYEIPCNEPGTLMIVFPNFSEQPVFAESGGSVDLSADVSHLKEMEITGTEENELMTDFRKQTAQMSPPDVSHHAELFIGDHPESAVSEYLLRRYFILSPKPEYGKANTLLDKMIAEQKDNGRLLRLKNDVKRLKEWGIGAKIPSFSVPASGGGTINSNELKGQVTVIMTCATWQYESINQMRMLKQKMKEKGKALKVVGICLDANTDGIKKELANDSVSLRIACDGMMFEGKLVEQLGLYKVPGNVVYNKQGHVVERNLETQELLKKIDDMLK</sequence>
<dbReference type="OrthoDB" id="637389at2"/>
<dbReference type="SUPFAM" id="SSF52833">
    <property type="entry name" value="Thioredoxin-like"/>
    <property type="match status" value="1"/>
</dbReference>
<evidence type="ECO:0000259" key="2">
    <source>
        <dbReference type="Pfam" id="PF14289"/>
    </source>
</evidence>
<evidence type="ECO:0000313" key="4">
    <source>
        <dbReference type="Proteomes" id="UP000278983"/>
    </source>
</evidence>
<dbReference type="PANTHER" id="PTHR42852:SF13">
    <property type="entry name" value="PROTEIN DIPZ"/>
    <property type="match status" value="1"/>
</dbReference>
<dbReference type="GO" id="GO:0016209">
    <property type="term" value="F:antioxidant activity"/>
    <property type="evidence" value="ECO:0007669"/>
    <property type="project" value="InterPro"/>
</dbReference>
<comment type="caution">
    <text evidence="3">The sequence shown here is derived from an EMBL/GenBank/DDBJ whole genome shotgun (WGS) entry which is preliminary data.</text>
</comment>
<dbReference type="EMBL" id="RYYU01000001">
    <property type="protein sequence ID" value="RUL59456.1"/>
    <property type="molecule type" value="Genomic_DNA"/>
</dbReference>
<dbReference type="InterPro" id="IPR025380">
    <property type="entry name" value="DUF4369"/>
</dbReference>
<dbReference type="InterPro" id="IPR036249">
    <property type="entry name" value="Thioredoxin-like_sf"/>
</dbReference>
<evidence type="ECO:0000259" key="1">
    <source>
        <dbReference type="Pfam" id="PF00578"/>
    </source>
</evidence>
<gene>
    <name evidence="3" type="ORF">EHV08_06585</name>
</gene>
<dbReference type="InterPro" id="IPR000866">
    <property type="entry name" value="AhpC/TSA"/>
</dbReference>
<organism evidence="3 4">
    <name type="scientific">Prevotella koreensis</name>
    <dbReference type="NCBI Taxonomy" id="2490854"/>
    <lineage>
        <taxon>Bacteria</taxon>
        <taxon>Pseudomonadati</taxon>
        <taxon>Bacteroidota</taxon>
        <taxon>Bacteroidia</taxon>
        <taxon>Bacteroidales</taxon>
        <taxon>Prevotellaceae</taxon>
        <taxon>Prevotella</taxon>
    </lineage>
</organism>
<dbReference type="RefSeq" id="WP_126678614.1">
    <property type="nucleotide sequence ID" value="NZ_RYYU01000001.1"/>
</dbReference>
<name>A0A432LKW3_9BACT</name>
<reference evidence="3 4" key="1">
    <citation type="submission" date="2018-12" db="EMBL/GenBank/DDBJ databases">
        <title>Genome sequencing of Prevotella sp. KCOM 3155 (= JS262).</title>
        <authorList>
            <person name="Kook J.-K."/>
            <person name="Park S.-N."/>
            <person name="Lim Y.K."/>
        </authorList>
    </citation>
    <scope>NUCLEOTIDE SEQUENCE [LARGE SCALE GENOMIC DNA]</scope>
    <source>
        <strain evidence="3 4">KCOM 3155</strain>
    </source>
</reference>
<proteinExistence type="predicted"/>
<dbReference type="Proteomes" id="UP000278983">
    <property type="component" value="Unassembled WGS sequence"/>
</dbReference>
<dbReference type="Pfam" id="PF14289">
    <property type="entry name" value="DUF4369"/>
    <property type="match status" value="1"/>
</dbReference>
<dbReference type="AlphaFoldDB" id="A0A432LKW3"/>
<dbReference type="InterPro" id="IPR050553">
    <property type="entry name" value="Thioredoxin_ResA/DsbE_sf"/>
</dbReference>
<dbReference type="PROSITE" id="PS51257">
    <property type="entry name" value="PROKAR_LIPOPROTEIN"/>
    <property type="match status" value="1"/>
</dbReference>
<protein>
    <submittedName>
        <fullName evidence="3">AhpC/TSA family protein</fullName>
    </submittedName>
</protein>
<dbReference type="PANTHER" id="PTHR42852">
    <property type="entry name" value="THIOL:DISULFIDE INTERCHANGE PROTEIN DSBE"/>
    <property type="match status" value="1"/>
</dbReference>
<dbReference type="GO" id="GO:0016491">
    <property type="term" value="F:oxidoreductase activity"/>
    <property type="evidence" value="ECO:0007669"/>
    <property type="project" value="InterPro"/>
</dbReference>
<accession>A0A432LKW3</accession>
<dbReference type="Gene3D" id="3.40.30.10">
    <property type="entry name" value="Glutaredoxin"/>
    <property type="match status" value="1"/>
</dbReference>
<feature type="domain" description="DUF4369" evidence="2">
    <location>
        <begin position="25"/>
        <end position="116"/>
    </location>
</feature>
<evidence type="ECO:0000313" key="3">
    <source>
        <dbReference type="EMBL" id="RUL59456.1"/>
    </source>
</evidence>
<keyword evidence="4" id="KW-1185">Reference proteome</keyword>